<feature type="region of interest" description="Disordered" evidence="1">
    <location>
        <begin position="332"/>
        <end position="402"/>
    </location>
</feature>
<reference evidence="2" key="1">
    <citation type="submission" date="2022-12" db="EMBL/GenBank/DDBJ databases">
        <authorList>
            <person name="Petersen C."/>
        </authorList>
    </citation>
    <scope>NUCLEOTIDE SEQUENCE</scope>
    <source>
        <strain evidence="2">IBT 35673</strain>
    </source>
</reference>
<feature type="compositionally biased region" description="Polar residues" evidence="1">
    <location>
        <begin position="43"/>
        <end position="58"/>
    </location>
</feature>
<feature type="compositionally biased region" description="Polar residues" evidence="1">
    <location>
        <begin position="176"/>
        <end position="186"/>
    </location>
</feature>
<name>A0A9W9UFE7_PENBR</name>
<dbReference type="EMBL" id="JAPZBQ010000003">
    <property type="protein sequence ID" value="KAJ5339063.1"/>
    <property type="molecule type" value="Genomic_DNA"/>
</dbReference>
<feature type="compositionally biased region" description="Polar residues" evidence="1">
    <location>
        <begin position="96"/>
        <end position="112"/>
    </location>
</feature>
<reference evidence="2" key="2">
    <citation type="journal article" date="2023" name="IMA Fungus">
        <title>Comparative genomic study of the Penicillium genus elucidates a diverse pangenome and 15 lateral gene transfer events.</title>
        <authorList>
            <person name="Petersen C."/>
            <person name="Sorensen T."/>
            <person name="Nielsen M.R."/>
            <person name="Sondergaard T.E."/>
            <person name="Sorensen J.L."/>
            <person name="Fitzpatrick D.A."/>
            <person name="Frisvad J.C."/>
            <person name="Nielsen K.L."/>
        </authorList>
    </citation>
    <scope>NUCLEOTIDE SEQUENCE</scope>
    <source>
        <strain evidence="2">IBT 35673</strain>
    </source>
</reference>
<gene>
    <name evidence="2" type="ORF">N7452_005791</name>
</gene>
<feature type="compositionally biased region" description="Low complexity" evidence="1">
    <location>
        <begin position="187"/>
        <end position="198"/>
    </location>
</feature>
<sequence length="428" mass="48435">MARAEVEYSRESVLPVFRNRLTGETGSLQKPQKARPSIESRRTTSYNIFPSQSVNDSQEFPFPDVSDNTRSPVDRRKRGSMASSFANDTPLEQPWISESHNLMNASEQNVSSDALDYRPHKSRSVKPKVHIKPILRKMSRDDAPSTSIDLSRSSTEQEGLGIYLNYERERGGSVTYKRTPSGLHNRSTSGTSQFSTGSGSSGGKPGSQYVHPMRQTPRAYTPPLGQSYQESSNDSDDLDETPEEEPIGAQESHNSNHARPRLSLQIQDDSLTRLPSISQTNVTSRPSFGYSRDLDSTTSPMSRTSLDFVFRSRTRTSTDPISRAATVQAARQAFEDKEAEKNRRLEKQQIKAEERGSRRRLKRRTSEGPESPVVQSSEDISEKPRRSTVHASEEPHASWKSQSKSTWVLFMTWLRTRIFKLKRKIRKH</sequence>
<evidence type="ECO:0000256" key="1">
    <source>
        <dbReference type="SAM" id="MobiDB-lite"/>
    </source>
</evidence>
<feature type="region of interest" description="Disordered" evidence="1">
    <location>
        <begin position="21"/>
        <end position="302"/>
    </location>
</feature>
<feature type="compositionally biased region" description="Basic and acidic residues" evidence="1">
    <location>
        <begin position="333"/>
        <end position="356"/>
    </location>
</feature>
<protein>
    <submittedName>
        <fullName evidence="2">Uncharacterized protein</fullName>
    </submittedName>
</protein>
<accession>A0A9W9UFE7</accession>
<feature type="compositionally biased region" description="Polar residues" evidence="1">
    <location>
        <begin position="264"/>
        <end position="286"/>
    </location>
</feature>
<evidence type="ECO:0000313" key="2">
    <source>
        <dbReference type="EMBL" id="KAJ5339063.1"/>
    </source>
</evidence>
<feature type="compositionally biased region" description="Polar residues" evidence="1">
    <location>
        <begin position="144"/>
        <end position="157"/>
    </location>
</feature>
<feature type="compositionally biased region" description="Acidic residues" evidence="1">
    <location>
        <begin position="233"/>
        <end position="246"/>
    </location>
</feature>
<evidence type="ECO:0000313" key="3">
    <source>
        <dbReference type="Proteomes" id="UP001147695"/>
    </source>
</evidence>
<dbReference type="AlphaFoldDB" id="A0A9W9UFE7"/>
<feature type="compositionally biased region" description="Basic residues" evidence="1">
    <location>
        <begin position="120"/>
        <end position="137"/>
    </location>
</feature>
<comment type="caution">
    <text evidence="2">The sequence shown here is derived from an EMBL/GenBank/DDBJ whole genome shotgun (WGS) entry which is preliminary data.</text>
</comment>
<dbReference type="Proteomes" id="UP001147695">
    <property type="component" value="Unassembled WGS sequence"/>
</dbReference>
<proteinExistence type="predicted"/>
<organism evidence="2 3">
    <name type="scientific">Penicillium brevicompactum</name>
    <dbReference type="NCBI Taxonomy" id="5074"/>
    <lineage>
        <taxon>Eukaryota</taxon>
        <taxon>Fungi</taxon>
        <taxon>Dikarya</taxon>
        <taxon>Ascomycota</taxon>
        <taxon>Pezizomycotina</taxon>
        <taxon>Eurotiomycetes</taxon>
        <taxon>Eurotiomycetidae</taxon>
        <taxon>Eurotiales</taxon>
        <taxon>Aspergillaceae</taxon>
        <taxon>Penicillium</taxon>
    </lineage>
</organism>
<feature type="compositionally biased region" description="Basic and acidic residues" evidence="1">
    <location>
        <begin position="380"/>
        <end position="397"/>
    </location>
</feature>